<organism evidence="13">
    <name type="scientific">Candidatus Improbicoccus pseudotrichonymphae</name>
    <dbReference type="NCBI Taxonomy" id="3033792"/>
    <lineage>
        <taxon>Bacteria</taxon>
        <taxon>Bacillati</taxon>
        <taxon>Bacillota</taxon>
        <taxon>Clostridia</taxon>
        <taxon>Candidatus Improbicoccus</taxon>
    </lineage>
</organism>
<accession>A0AA48L0N6</accession>
<feature type="region of interest" description="Alpha C-terminal domain (alpha-CTD)" evidence="11">
    <location>
        <begin position="248"/>
        <end position="324"/>
    </location>
</feature>
<dbReference type="EMBL" id="AP027924">
    <property type="protein sequence ID" value="BED91620.1"/>
    <property type="molecule type" value="Genomic_DNA"/>
</dbReference>
<dbReference type="GO" id="GO:0005737">
    <property type="term" value="C:cytoplasm"/>
    <property type="evidence" value="ECO:0007669"/>
    <property type="project" value="UniProtKB-ARBA"/>
</dbReference>
<evidence type="ECO:0000256" key="1">
    <source>
        <dbReference type="ARBA" id="ARBA00007123"/>
    </source>
</evidence>
<feature type="region of interest" description="Alpha N-terminal domain (alpha-NTD)" evidence="11">
    <location>
        <begin position="1"/>
        <end position="232"/>
    </location>
</feature>
<sequence>MSGEMPKIKVLEESENGEFAKLEIEPLARGFGNSLGNSLRRVLLSVLPGVAPYSVKINGVMHEFSTVPGVKEDVTDLILNIKGIIAKFEGVDKKTVLLKVNGPTNVTAGMIEQDAEFEIINKDLHIATLDEGHSLDMELTFNSGVGYVSAEQNRSFARDFGLGTIAVDSIYTPVKKVNIYVSNTRVGRFIDFDKLTIEIWTNEVLSAKEAVSLAALKLIKHYELFSSLSDLSPEISEVLQIDIPKEDIEDKSIDDMGLSVRTHNSLRRAGIQTLREIIAMPIGGISKIRNLGKKSFDELMFKLQEYGYDLPTDSSLTPFLSIKN</sequence>
<comment type="subunit">
    <text evidence="11">Homodimer. The RNAP catalytic core consists of 2 alpha, 1 beta, 1 beta' and 1 omega subunit. When a sigma factor is associated with the core the holoenzyme is formed, which can initiate transcription.</text>
</comment>
<dbReference type="GO" id="GO:0046983">
    <property type="term" value="F:protein dimerization activity"/>
    <property type="evidence" value="ECO:0007669"/>
    <property type="project" value="InterPro"/>
</dbReference>
<keyword evidence="6 11" id="KW-0548">Nucleotidyltransferase</keyword>
<proteinExistence type="inferred from homology"/>
<evidence type="ECO:0000256" key="6">
    <source>
        <dbReference type="ARBA" id="ARBA00022695"/>
    </source>
</evidence>
<dbReference type="InterPro" id="IPR036603">
    <property type="entry name" value="RBP11-like"/>
</dbReference>
<evidence type="ECO:0000256" key="4">
    <source>
        <dbReference type="ARBA" id="ARBA00022478"/>
    </source>
</evidence>
<comment type="catalytic activity">
    <reaction evidence="10 11">
        <text>RNA(n) + a ribonucleoside 5'-triphosphate = RNA(n+1) + diphosphate</text>
        <dbReference type="Rhea" id="RHEA:21248"/>
        <dbReference type="Rhea" id="RHEA-COMP:14527"/>
        <dbReference type="Rhea" id="RHEA-COMP:17342"/>
        <dbReference type="ChEBI" id="CHEBI:33019"/>
        <dbReference type="ChEBI" id="CHEBI:61557"/>
        <dbReference type="ChEBI" id="CHEBI:140395"/>
        <dbReference type="EC" id="2.7.7.6"/>
    </reaction>
</comment>
<feature type="domain" description="DNA-directed RNA polymerase RpoA/D/Rpb3-type" evidence="12">
    <location>
        <begin position="19"/>
        <end position="228"/>
    </location>
</feature>
<comment type="domain">
    <text evidence="11">The N-terminal domain is essential for RNAP assembly and basal transcription, whereas the C-terminal domain is involved in interaction with transcriptional regulators and with upstream promoter elements.</text>
</comment>
<dbReference type="GO" id="GO:0000428">
    <property type="term" value="C:DNA-directed RNA polymerase complex"/>
    <property type="evidence" value="ECO:0007669"/>
    <property type="project" value="UniProtKB-KW"/>
</dbReference>
<keyword evidence="4 11" id="KW-0240">DNA-directed RNA polymerase</keyword>
<dbReference type="NCBIfam" id="NF003519">
    <property type="entry name" value="PRK05182.2-5"/>
    <property type="match status" value="1"/>
</dbReference>
<dbReference type="AlphaFoldDB" id="A0AA48L0N6"/>
<dbReference type="GO" id="GO:0003899">
    <property type="term" value="F:DNA-directed RNA polymerase activity"/>
    <property type="evidence" value="ECO:0007669"/>
    <property type="project" value="UniProtKB-UniRule"/>
</dbReference>
<dbReference type="InterPro" id="IPR011263">
    <property type="entry name" value="DNA-dir_RNA_pol_RpoA/D/Rpb3"/>
</dbReference>
<evidence type="ECO:0000256" key="10">
    <source>
        <dbReference type="ARBA" id="ARBA00048552"/>
    </source>
</evidence>
<dbReference type="GO" id="GO:0003677">
    <property type="term" value="F:DNA binding"/>
    <property type="evidence" value="ECO:0007669"/>
    <property type="project" value="UniProtKB-UniRule"/>
</dbReference>
<dbReference type="InterPro" id="IPR011773">
    <property type="entry name" value="DNA-dir_RpoA"/>
</dbReference>
<gene>
    <name evidence="11" type="primary">rpoA</name>
    <name evidence="13" type="ORF">CfP315_0123</name>
</gene>
<dbReference type="HAMAP" id="MF_00059">
    <property type="entry name" value="RNApol_bact_RpoA"/>
    <property type="match status" value="1"/>
</dbReference>
<evidence type="ECO:0000256" key="5">
    <source>
        <dbReference type="ARBA" id="ARBA00022679"/>
    </source>
</evidence>
<dbReference type="InterPro" id="IPR011260">
    <property type="entry name" value="RNAP_asu_C"/>
</dbReference>
<dbReference type="KEGG" id="ips:CfP315_0123"/>
<dbReference type="NCBIfam" id="NF003513">
    <property type="entry name" value="PRK05182.1-2"/>
    <property type="match status" value="1"/>
</dbReference>
<name>A0AA48L0N6_9FIRM</name>
<evidence type="ECO:0000256" key="11">
    <source>
        <dbReference type="HAMAP-Rule" id="MF_00059"/>
    </source>
</evidence>
<reference evidence="13" key="1">
    <citation type="journal article" date="2023" name="ISME J.">
        <title>Emergence of putative energy parasites within Clostridia revealed by genome analysis of a novel endosymbiotic clade.</title>
        <authorList>
            <person name="Takahashi K."/>
            <person name="Kuwahara H."/>
            <person name="Horikawa Y."/>
            <person name="Izawa K."/>
            <person name="Kato D."/>
            <person name="Inagaki T."/>
            <person name="Yuki M."/>
            <person name="Ohkuma M."/>
            <person name="Hongoh Y."/>
        </authorList>
    </citation>
    <scope>NUCLEOTIDE SEQUENCE</scope>
    <source>
        <strain evidence="13">CfP3-15</strain>
    </source>
</reference>
<evidence type="ECO:0000259" key="12">
    <source>
        <dbReference type="SMART" id="SM00662"/>
    </source>
</evidence>
<evidence type="ECO:0000256" key="8">
    <source>
        <dbReference type="ARBA" id="ARBA00032524"/>
    </source>
</evidence>
<keyword evidence="7 11" id="KW-0804">Transcription</keyword>
<dbReference type="InterPro" id="IPR036643">
    <property type="entry name" value="RNApol_insert_sf"/>
</dbReference>
<dbReference type="InterPro" id="IPR011262">
    <property type="entry name" value="DNA-dir_RNA_pol_insert"/>
</dbReference>
<dbReference type="Pfam" id="PF03118">
    <property type="entry name" value="RNA_pol_A_CTD"/>
    <property type="match status" value="1"/>
</dbReference>
<comment type="function">
    <text evidence="11">DNA-dependent RNA polymerase catalyzes the transcription of DNA into RNA using the four ribonucleoside triphosphates as substrates.</text>
</comment>
<dbReference type="SUPFAM" id="SSF47789">
    <property type="entry name" value="C-terminal domain of RNA polymerase alpha subunit"/>
    <property type="match status" value="1"/>
</dbReference>
<protein>
    <recommendedName>
        <fullName evidence="3 11">DNA-directed RNA polymerase subunit alpha</fullName>
        <shortName evidence="11">RNAP subunit alpha</shortName>
        <ecNumber evidence="2 11">2.7.7.6</ecNumber>
    </recommendedName>
    <alternativeName>
        <fullName evidence="9 11">RNA polymerase subunit alpha</fullName>
    </alternativeName>
    <alternativeName>
        <fullName evidence="8 11">Transcriptase subunit alpha</fullName>
    </alternativeName>
</protein>
<dbReference type="Proteomes" id="UP001337580">
    <property type="component" value="Chromosome"/>
</dbReference>
<keyword evidence="5 11" id="KW-0808">Transferase</keyword>
<dbReference type="CDD" id="cd06928">
    <property type="entry name" value="RNAP_alpha_NTD"/>
    <property type="match status" value="1"/>
</dbReference>
<dbReference type="Gene3D" id="3.30.1360.10">
    <property type="entry name" value="RNA polymerase, RBP11-like subunit"/>
    <property type="match status" value="1"/>
</dbReference>
<dbReference type="SUPFAM" id="SSF55257">
    <property type="entry name" value="RBP11-like subunits of RNA polymerase"/>
    <property type="match status" value="1"/>
</dbReference>
<dbReference type="GO" id="GO:0006351">
    <property type="term" value="P:DNA-templated transcription"/>
    <property type="evidence" value="ECO:0007669"/>
    <property type="project" value="UniProtKB-UniRule"/>
</dbReference>
<dbReference type="FunFam" id="2.170.120.12:FF:000001">
    <property type="entry name" value="DNA-directed RNA polymerase subunit alpha"/>
    <property type="match status" value="1"/>
</dbReference>
<evidence type="ECO:0000256" key="9">
    <source>
        <dbReference type="ARBA" id="ARBA00033070"/>
    </source>
</evidence>
<dbReference type="NCBIfam" id="TIGR02027">
    <property type="entry name" value="rpoA"/>
    <property type="match status" value="1"/>
</dbReference>
<dbReference type="Gene3D" id="2.170.120.12">
    <property type="entry name" value="DNA-directed RNA polymerase, insert domain"/>
    <property type="match status" value="1"/>
</dbReference>
<dbReference type="Pfam" id="PF01000">
    <property type="entry name" value="RNA_pol_A_bac"/>
    <property type="match status" value="1"/>
</dbReference>
<dbReference type="Pfam" id="PF01193">
    <property type="entry name" value="RNA_pol_L"/>
    <property type="match status" value="1"/>
</dbReference>
<comment type="similarity">
    <text evidence="1 11">Belongs to the RNA polymerase alpha chain family.</text>
</comment>
<dbReference type="EC" id="2.7.7.6" evidence="2 11"/>
<evidence type="ECO:0000256" key="2">
    <source>
        <dbReference type="ARBA" id="ARBA00012418"/>
    </source>
</evidence>
<dbReference type="SMART" id="SM00662">
    <property type="entry name" value="RPOLD"/>
    <property type="match status" value="1"/>
</dbReference>
<evidence type="ECO:0000256" key="3">
    <source>
        <dbReference type="ARBA" id="ARBA00015972"/>
    </source>
</evidence>
<evidence type="ECO:0000256" key="7">
    <source>
        <dbReference type="ARBA" id="ARBA00023163"/>
    </source>
</evidence>
<dbReference type="Gene3D" id="1.10.150.20">
    <property type="entry name" value="5' to 3' exonuclease, C-terminal subdomain"/>
    <property type="match status" value="1"/>
</dbReference>
<evidence type="ECO:0000313" key="13">
    <source>
        <dbReference type="EMBL" id="BED91620.1"/>
    </source>
</evidence>
<dbReference type="SUPFAM" id="SSF56553">
    <property type="entry name" value="Insert subdomain of RNA polymerase alpha subunit"/>
    <property type="match status" value="1"/>
</dbReference>